<dbReference type="HAMAP" id="MF_01201">
    <property type="entry name" value="Ala_racemase"/>
    <property type="match status" value="1"/>
</dbReference>
<dbReference type="Gene3D" id="3.20.20.10">
    <property type="entry name" value="Alanine racemase"/>
    <property type="match status" value="1"/>
</dbReference>
<dbReference type="GO" id="GO:0005829">
    <property type="term" value="C:cytosol"/>
    <property type="evidence" value="ECO:0007669"/>
    <property type="project" value="TreeGrafter"/>
</dbReference>
<feature type="region of interest" description="Disordered" evidence="8">
    <location>
        <begin position="255"/>
        <end position="282"/>
    </location>
</feature>
<comment type="function">
    <text evidence="4">Required for the formation of a threonylcarbamoyl group on adenosine at position 37 (t(6)A37) in tRNAs that read codons beginning with adenine. Is involved in the transfer of the threonylcarbamoyl moiety of threonylcarbamoyl-AMP (TC-AMP) to the N6 group of A37, together with TsaD and TsaB. TsaE seems to play an indirect role in the t(6)A biosynthesis pathway, possibly in regulating the core enzymatic function of TsaD.</text>
</comment>
<dbReference type="NCBIfam" id="TIGR00150">
    <property type="entry name" value="T6A_YjeE"/>
    <property type="match status" value="1"/>
</dbReference>
<dbReference type="Pfam" id="PF00842">
    <property type="entry name" value="Ala_racemase_C"/>
    <property type="match status" value="1"/>
</dbReference>
<feature type="binding site" evidence="5 7">
    <location>
        <position position="150"/>
    </location>
    <ligand>
        <name>substrate</name>
    </ligand>
</feature>
<dbReference type="SUPFAM" id="SSF51419">
    <property type="entry name" value="PLP-binding barrel"/>
    <property type="match status" value="1"/>
</dbReference>
<dbReference type="InterPro" id="IPR001608">
    <property type="entry name" value="Ala_racemase_N"/>
</dbReference>
<dbReference type="RefSeq" id="WP_125175049.1">
    <property type="nucleotide sequence ID" value="NZ_JBHYBM010000203.1"/>
</dbReference>
<dbReference type="PRINTS" id="PR00992">
    <property type="entry name" value="ALARACEMASE"/>
</dbReference>
<evidence type="ECO:0000256" key="8">
    <source>
        <dbReference type="SAM" id="MobiDB-lite"/>
    </source>
</evidence>
<evidence type="ECO:0000256" key="1">
    <source>
        <dbReference type="ARBA" id="ARBA00001933"/>
    </source>
</evidence>
<accession>A0A3R8PFU0</accession>
<feature type="domain" description="Alanine racemase C-terminal" evidence="9">
    <location>
        <begin position="285"/>
        <end position="414"/>
    </location>
</feature>
<feature type="region of interest" description="Disordered" evidence="8">
    <location>
        <begin position="417"/>
        <end position="444"/>
    </location>
</feature>
<dbReference type="GO" id="GO:0016740">
    <property type="term" value="F:transferase activity"/>
    <property type="evidence" value="ECO:0007669"/>
    <property type="project" value="UniProtKB-KW"/>
</dbReference>
<feature type="region of interest" description="Disordered" evidence="8">
    <location>
        <begin position="547"/>
        <end position="583"/>
    </location>
</feature>
<organism evidence="10 11">
    <name type="scientific">Corynebacterium bovis</name>
    <dbReference type="NCBI Taxonomy" id="36808"/>
    <lineage>
        <taxon>Bacteria</taxon>
        <taxon>Bacillati</taxon>
        <taxon>Actinomycetota</taxon>
        <taxon>Actinomycetes</taxon>
        <taxon>Mycobacteriales</taxon>
        <taxon>Corynebacteriaceae</taxon>
        <taxon>Corynebacterium</taxon>
    </lineage>
</organism>
<feature type="compositionally biased region" description="Gly residues" evidence="8">
    <location>
        <begin position="255"/>
        <end position="265"/>
    </location>
</feature>
<feature type="modified residue" description="N6-(pyridoxal phosphate)lysine" evidence="5 6">
    <location>
        <position position="44"/>
    </location>
</feature>
<keyword evidence="11" id="KW-1185">Reference proteome</keyword>
<comment type="function">
    <text evidence="5">Catalyzes the interconversion of L-alanine and D-alanine. May also act on other amino acids.</text>
</comment>
<dbReference type="CDD" id="cd00430">
    <property type="entry name" value="PLPDE_III_AR"/>
    <property type="match status" value="1"/>
</dbReference>
<dbReference type="UniPathway" id="UPA00042">
    <property type="reaction ID" value="UER00497"/>
</dbReference>
<dbReference type="GO" id="GO:0030632">
    <property type="term" value="P:D-alanine biosynthetic process"/>
    <property type="evidence" value="ECO:0007669"/>
    <property type="project" value="UniProtKB-UniRule"/>
</dbReference>
<evidence type="ECO:0000256" key="5">
    <source>
        <dbReference type="HAMAP-Rule" id="MF_01201"/>
    </source>
</evidence>
<dbReference type="SUPFAM" id="SSF52540">
    <property type="entry name" value="P-loop containing nucleoside triphosphate hydrolases"/>
    <property type="match status" value="1"/>
</dbReference>
<evidence type="ECO:0000313" key="10">
    <source>
        <dbReference type="EMBL" id="RRQ04108.1"/>
    </source>
</evidence>
<sequence>MPVSDIQAGPHSLAELVVDLGAVAHNVRRLRALAAPARLMAVVKADGYNMGARAVALTALDHGADELGVATVGEGLETLAVLRDAGRTAPVTAWMWYPGEPLDDAVAAGLTLGIPSLEHARALTAVATDRARPGQSPVRATLMADTGLSRSGIAPGEWGEVLDLVAAAARTGSVEVTGVMSHLSGADDATSPATDIQATRFRRAIDDCRARGLDVPVNHIANTPATLTRPDLRFDMVRPGVGVYGVDPCAGGGAGEPGAGDGADGAVGAVEPGAAGDGGRGLRPVATLRARVTTTRLVPRGESVGYGGLWTADRDTRTAVVAIGYADGIPRALTGAFDVTVRGRRYRQIGRVSMDQIVVDLGPADGPEPEVRPGDWAVIFGEGGATLSEAARALGTIDYEVLTLPRTRVRRRYIPAGEGEGAGAGGVDGREGDAAGAVGAGDGAGVGVGTETPVNPGAPDGTVAVPTAEAMRQVGEAVGRELRAGDVVVLTGPLGAGKTTLTQGIARGMGVTGRVQSPTFTVVREHRPSGDGPGLLHMDAYRLLDGLRDDDAHGTGETGSAGQPEGTGSAGQGAGHGESAARSAAVLDALESLDLDGDLTDHALVAEWGEGVVEPLGTRVLHITLSRDGVDAPGDDEARTLAWRWTGR</sequence>
<dbReference type="InterPro" id="IPR011079">
    <property type="entry name" value="Ala_racemase_C"/>
</dbReference>
<keyword evidence="3 5" id="KW-0413">Isomerase</keyword>
<evidence type="ECO:0000256" key="4">
    <source>
        <dbReference type="ARBA" id="ARBA00024908"/>
    </source>
</evidence>
<dbReference type="SMART" id="SM01005">
    <property type="entry name" value="Ala_racemase_C"/>
    <property type="match status" value="1"/>
</dbReference>
<dbReference type="InterPro" id="IPR027417">
    <property type="entry name" value="P-loop_NTPase"/>
</dbReference>
<evidence type="ECO:0000256" key="2">
    <source>
        <dbReference type="ARBA" id="ARBA00022898"/>
    </source>
</evidence>
<feature type="active site" description="Proton acceptor; specific for L-alanine" evidence="5">
    <location>
        <position position="306"/>
    </location>
</feature>
<protein>
    <recommendedName>
        <fullName evidence="5">Alanine racemase</fullName>
        <ecNumber evidence="5">5.1.1.1</ecNumber>
    </recommendedName>
</protein>
<feature type="compositionally biased region" description="Gly residues" evidence="8">
    <location>
        <begin position="418"/>
        <end position="427"/>
    </location>
</feature>
<name>A0A3R8PFU0_9CORY</name>
<comment type="pathway">
    <text evidence="5">Amino-acid biosynthesis; D-alanine biosynthesis; D-alanine from L-alanine: step 1/1.</text>
</comment>
<dbReference type="EMBL" id="PQNQ01000011">
    <property type="protein sequence ID" value="RRQ04108.1"/>
    <property type="molecule type" value="Genomic_DNA"/>
</dbReference>
<gene>
    <name evidence="10" type="ORF">CXF42_05180</name>
</gene>
<dbReference type="PANTHER" id="PTHR30511:SF0">
    <property type="entry name" value="ALANINE RACEMASE, CATABOLIC-RELATED"/>
    <property type="match status" value="1"/>
</dbReference>
<comment type="caution">
    <text evidence="10">The sequence shown here is derived from an EMBL/GenBank/DDBJ whole genome shotgun (WGS) entry which is preliminary data.</text>
</comment>
<evidence type="ECO:0000256" key="3">
    <source>
        <dbReference type="ARBA" id="ARBA00023235"/>
    </source>
</evidence>
<keyword evidence="2 5" id="KW-0663">Pyridoxal phosphate</keyword>
<dbReference type="GO" id="GO:0009252">
    <property type="term" value="P:peptidoglycan biosynthetic process"/>
    <property type="evidence" value="ECO:0007669"/>
    <property type="project" value="TreeGrafter"/>
</dbReference>
<dbReference type="InterPro" id="IPR009006">
    <property type="entry name" value="Ala_racemase/Decarboxylase_C"/>
</dbReference>
<evidence type="ECO:0000256" key="7">
    <source>
        <dbReference type="PIRSR" id="PIRSR600821-52"/>
    </source>
</evidence>
<dbReference type="GO" id="GO:0008784">
    <property type="term" value="F:alanine racemase activity"/>
    <property type="evidence" value="ECO:0007669"/>
    <property type="project" value="UniProtKB-UniRule"/>
</dbReference>
<dbReference type="Gene3D" id="3.40.50.300">
    <property type="entry name" value="P-loop containing nucleotide triphosphate hydrolases"/>
    <property type="match status" value="1"/>
</dbReference>
<dbReference type="Pfam" id="PF02367">
    <property type="entry name" value="TsaE"/>
    <property type="match status" value="1"/>
</dbReference>
<dbReference type="PANTHER" id="PTHR30511">
    <property type="entry name" value="ALANINE RACEMASE"/>
    <property type="match status" value="1"/>
</dbReference>
<dbReference type="EC" id="5.1.1.1" evidence="5"/>
<proteinExistence type="inferred from homology"/>
<dbReference type="InterPro" id="IPR000821">
    <property type="entry name" value="Ala_racemase"/>
</dbReference>
<evidence type="ECO:0000313" key="11">
    <source>
        <dbReference type="Proteomes" id="UP000278422"/>
    </source>
</evidence>
<dbReference type="Proteomes" id="UP000278422">
    <property type="component" value="Unassembled WGS sequence"/>
</dbReference>
<dbReference type="GO" id="GO:0002949">
    <property type="term" value="P:tRNA threonylcarbamoyladenosine modification"/>
    <property type="evidence" value="ECO:0007669"/>
    <property type="project" value="InterPro"/>
</dbReference>
<reference evidence="10 11" key="1">
    <citation type="submission" date="2018-01" db="EMBL/GenBank/DDBJ databases">
        <title>Twenty Corynebacterium bovis Genomes.</title>
        <authorList>
            <person name="Gulvik C.A."/>
        </authorList>
    </citation>
    <scope>NUCLEOTIDE SEQUENCE [LARGE SCALE GENOMIC DNA]</scope>
    <source>
        <strain evidence="10 11">16-2004</strain>
    </source>
</reference>
<comment type="cofactor">
    <cofactor evidence="1 5 6">
        <name>pyridoxal 5'-phosphate</name>
        <dbReference type="ChEBI" id="CHEBI:597326"/>
    </cofactor>
</comment>
<evidence type="ECO:0000259" key="9">
    <source>
        <dbReference type="SMART" id="SM01005"/>
    </source>
</evidence>
<dbReference type="InterPro" id="IPR003442">
    <property type="entry name" value="T6A_TsaE"/>
</dbReference>
<dbReference type="InterPro" id="IPR029066">
    <property type="entry name" value="PLP-binding_barrel"/>
</dbReference>
<dbReference type="AlphaFoldDB" id="A0A3R8PFU0"/>
<keyword evidence="10" id="KW-0808">Transferase</keyword>
<feature type="active site" description="Proton acceptor; specific for D-alanine" evidence="5">
    <location>
        <position position="44"/>
    </location>
</feature>
<comment type="catalytic activity">
    <reaction evidence="5">
        <text>L-alanine = D-alanine</text>
        <dbReference type="Rhea" id="RHEA:20249"/>
        <dbReference type="ChEBI" id="CHEBI:57416"/>
        <dbReference type="ChEBI" id="CHEBI:57972"/>
        <dbReference type="EC" id="5.1.1.1"/>
    </reaction>
</comment>
<dbReference type="SUPFAM" id="SSF50621">
    <property type="entry name" value="Alanine racemase C-terminal domain-like"/>
    <property type="match status" value="1"/>
</dbReference>
<feature type="binding site" evidence="5 7">
    <location>
        <position position="354"/>
    </location>
    <ligand>
        <name>substrate</name>
    </ligand>
</feature>
<evidence type="ECO:0000256" key="6">
    <source>
        <dbReference type="PIRSR" id="PIRSR600821-50"/>
    </source>
</evidence>
<dbReference type="GO" id="GO:0030170">
    <property type="term" value="F:pyridoxal phosphate binding"/>
    <property type="evidence" value="ECO:0007669"/>
    <property type="project" value="UniProtKB-UniRule"/>
</dbReference>
<comment type="similarity">
    <text evidence="5">Belongs to the alanine racemase family.</text>
</comment>
<dbReference type="Pfam" id="PF01168">
    <property type="entry name" value="Ala_racemase_N"/>
    <property type="match status" value="1"/>
</dbReference>
<dbReference type="Gene3D" id="2.40.37.10">
    <property type="entry name" value="Lyase, Ornithine Decarboxylase, Chain A, domain 1"/>
    <property type="match status" value="1"/>
</dbReference>